<dbReference type="GO" id="GO:0043565">
    <property type="term" value="F:sequence-specific DNA binding"/>
    <property type="evidence" value="ECO:0007669"/>
    <property type="project" value="InterPro"/>
</dbReference>
<evidence type="ECO:0000256" key="1">
    <source>
        <dbReference type="ARBA" id="ARBA00004123"/>
    </source>
</evidence>
<accession>A0A3S3Q5C4</accession>
<keyword evidence="5" id="KW-0804">Transcription</keyword>
<evidence type="ECO:0000256" key="3">
    <source>
        <dbReference type="ARBA" id="ARBA00023015"/>
    </source>
</evidence>
<protein>
    <submittedName>
        <fullName evidence="9">Myb-related protein MYBAS1-like protein</fullName>
    </submittedName>
</protein>
<dbReference type="InterPro" id="IPR009057">
    <property type="entry name" value="Homeodomain-like_sf"/>
</dbReference>
<evidence type="ECO:0000313" key="9">
    <source>
        <dbReference type="EMBL" id="RWR79622.1"/>
    </source>
</evidence>
<dbReference type="EMBL" id="QPKB01000003">
    <property type="protein sequence ID" value="RWR79622.1"/>
    <property type="molecule type" value="Genomic_DNA"/>
</dbReference>
<sequence>MDLQDEKTRRGSWTPDEDMLLTRSVFMFGQRRWDYIARASGLKRSGKSCRMRWMNYLHPDLKHGPLSEAEEATVLQLHARWGNKYVLVPMIGLLN</sequence>
<comment type="caution">
    <text evidence="9">The sequence shown here is derived from an EMBL/GenBank/DDBJ whole genome shotgun (WGS) entry which is preliminary data.</text>
</comment>
<evidence type="ECO:0000256" key="5">
    <source>
        <dbReference type="ARBA" id="ARBA00023163"/>
    </source>
</evidence>
<dbReference type="PANTHER" id="PTHR45675">
    <property type="entry name" value="MYB TRANSCRIPTION FACTOR-RELATED-RELATED"/>
    <property type="match status" value="1"/>
</dbReference>
<dbReference type="SUPFAM" id="SSF46689">
    <property type="entry name" value="Homeodomain-like"/>
    <property type="match status" value="1"/>
</dbReference>
<keyword evidence="6" id="KW-0539">Nucleus</keyword>
<comment type="subcellular location">
    <subcellularLocation>
        <location evidence="1">Nucleus</location>
    </subcellularLocation>
</comment>
<keyword evidence="4" id="KW-0238">DNA-binding</keyword>
<dbReference type="PROSITE" id="PS50090">
    <property type="entry name" value="MYB_LIKE"/>
    <property type="match status" value="1"/>
</dbReference>
<gene>
    <name evidence="9" type="ORF">CKAN_00820600</name>
</gene>
<dbReference type="PROSITE" id="PS51294">
    <property type="entry name" value="HTH_MYB"/>
    <property type="match status" value="1"/>
</dbReference>
<keyword evidence="2" id="KW-0677">Repeat</keyword>
<dbReference type="SMART" id="SM00717">
    <property type="entry name" value="SANT"/>
    <property type="match status" value="1"/>
</dbReference>
<dbReference type="InterPro" id="IPR044676">
    <property type="entry name" value="EOBI/EOBII-like_plant"/>
</dbReference>
<reference evidence="9 10" key="1">
    <citation type="journal article" date="2019" name="Nat. Plants">
        <title>Stout camphor tree genome fills gaps in understanding of flowering plant genome evolution.</title>
        <authorList>
            <person name="Chaw S.M."/>
            <person name="Liu Y.C."/>
            <person name="Wu Y.W."/>
            <person name="Wang H.Y."/>
            <person name="Lin C.I."/>
            <person name="Wu C.S."/>
            <person name="Ke H.M."/>
            <person name="Chang L.Y."/>
            <person name="Hsu C.Y."/>
            <person name="Yang H.T."/>
            <person name="Sudianto E."/>
            <person name="Hsu M.H."/>
            <person name="Wu K.P."/>
            <person name="Wang L.N."/>
            <person name="Leebens-Mack J.H."/>
            <person name="Tsai I.J."/>
        </authorList>
    </citation>
    <scope>NUCLEOTIDE SEQUENCE [LARGE SCALE GENOMIC DNA]</scope>
    <source>
        <strain evidence="10">cv. Chaw 1501</strain>
        <tissue evidence="9">Young leaves</tissue>
    </source>
</reference>
<dbReference type="GO" id="GO:0005634">
    <property type="term" value="C:nucleus"/>
    <property type="evidence" value="ECO:0007669"/>
    <property type="project" value="UniProtKB-SubCell"/>
</dbReference>
<feature type="domain" description="Myb-like" evidence="7">
    <location>
        <begin position="5"/>
        <end position="57"/>
    </location>
</feature>
<dbReference type="PANTHER" id="PTHR45675:SF8">
    <property type="entry name" value="TRANSCRIPTION FACTOR MYB27"/>
    <property type="match status" value="1"/>
</dbReference>
<dbReference type="OrthoDB" id="2143914at2759"/>
<evidence type="ECO:0000256" key="2">
    <source>
        <dbReference type="ARBA" id="ARBA00022737"/>
    </source>
</evidence>
<evidence type="ECO:0000259" key="8">
    <source>
        <dbReference type="PROSITE" id="PS51294"/>
    </source>
</evidence>
<dbReference type="GO" id="GO:0003700">
    <property type="term" value="F:DNA-binding transcription factor activity"/>
    <property type="evidence" value="ECO:0007669"/>
    <property type="project" value="InterPro"/>
</dbReference>
<evidence type="ECO:0000256" key="4">
    <source>
        <dbReference type="ARBA" id="ARBA00023125"/>
    </source>
</evidence>
<dbReference type="AlphaFoldDB" id="A0A3S3Q5C4"/>
<organism evidence="9 10">
    <name type="scientific">Cinnamomum micranthum f. kanehirae</name>
    <dbReference type="NCBI Taxonomy" id="337451"/>
    <lineage>
        <taxon>Eukaryota</taxon>
        <taxon>Viridiplantae</taxon>
        <taxon>Streptophyta</taxon>
        <taxon>Embryophyta</taxon>
        <taxon>Tracheophyta</taxon>
        <taxon>Spermatophyta</taxon>
        <taxon>Magnoliopsida</taxon>
        <taxon>Magnoliidae</taxon>
        <taxon>Laurales</taxon>
        <taxon>Lauraceae</taxon>
        <taxon>Cinnamomum</taxon>
    </lineage>
</organism>
<feature type="domain" description="HTH myb-type" evidence="8">
    <location>
        <begin position="5"/>
        <end position="61"/>
    </location>
</feature>
<evidence type="ECO:0000256" key="6">
    <source>
        <dbReference type="ARBA" id="ARBA00023242"/>
    </source>
</evidence>
<proteinExistence type="predicted"/>
<evidence type="ECO:0000313" key="10">
    <source>
        <dbReference type="Proteomes" id="UP000283530"/>
    </source>
</evidence>
<dbReference type="InterPro" id="IPR001005">
    <property type="entry name" value="SANT/Myb"/>
</dbReference>
<dbReference type="InterPro" id="IPR017930">
    <property type="entry name" value="Myb_dom"/>
</dbReference>
<evidence type="ECO:0000259" key="7">
    <source>
        <dbReference type="PROSITE" id="PS50090"/>
    </source>
</evidence>
<dbReference type="STRING" id="337451.A0A3S3Q5C4"/>
<keyword evidence="10" id="KW-1185">Reference proteome</keyword>
<name>A0A3S3Q5C4_9MAGN</name>
<dbReference type="Pfam" id="PF00249">
    <property type="entry name" value="Myb_DNA-binding"/>
    <property type="match status" value="1"/>
</dbReference>
<dbReference type="Proteomes" id="UP000283530">
    <property type="component" value="Unassembled WGS sequence"/>
</dbReference>
<keyword evidence="3" id="KW-0805">Transcription regulation</keyword>
<dbReference type="CDD" id="cd00167">
    <property type="entry name" value="SANT"/>
    <property type="match status" value="1"/>
</dbReference>
<dbReference type="FunFam" id="1.10.10.60:FF:000011">
    <property type="entry name" value="Myb transcription factor"/>
    <property type="match status" value="1"/>
</dbReference>
<dbReference type="Gene3D" id="1.10.10.60">
    <property type="entry name" value="Homeodomain-like"/>
    <property type="match status" value="1"/>
</dbReference>